<keyword evidence="1" id="KW-0472">Membrane</keyword>
<name>A0A1M6SIV6_XYLRU</name>
<dbReference type="RefSeq" id="WP_081373062.1">
    <property type="nucleotide sequence ID" value="NZ_FRBD01000003.1"/>
</dbReference>
<proteinExistence type="predicted"/>
<gene>
    <name evidence="2" type="ORF">SAMN05216463_103212</name>
</gene>
<evidence type="ECO:0000256" key="1">
    <source>
        <dbReference type="SAM" id="Phobius"/>
    </source>
</evidence>
<organism evidence="2 3">
    <name type="scientific">Xylanibacter ruminicola</name>
    <name type="common">Prevotella ruminicola</name>
    <dbReference type="NCBI Taxonomy" id="839"/>
    <lineage>
        <taxon>Bacteria</taxon>
        <taxon>Pseudomonadati</taxon>
        <taxon>Bacteroidota</taxon>
        <taxon>Bacteroidia</taxon>
        <taxon>Bacteroidales</taxon>
        <taxon>Prevotellaceae</taxon>
        <taxon>Xylanibacter</taxon>
    </lineage>
</organism>
<dbReference type="OrthoDB" id="962559at2"/>
<feature type="transmembrane region" description="Helical" evidence="1">
    <location>
        <begin position="58"/>
        <end position="80"/>
    </location>
</feature>
<dbReference type="EMBL" id="FRBD01000003">
    <property type="protein sequence ID" value="SHK44635.1"/>
    <property type="molecule type" value="Genomic_DNA"/>
</dbReference>
<evidence type="ECO:0000313" key="2">
    <source>
        <dbReference type="EMBL" id="SHK44635.1"/>
    </source>
</evidence>
<feature type="transmembrane region" description="Helical" evidence="1">
    <location>
        <begin position="21"/>
        <end position="38"/>
    </location>
</feature>
<dbReference type="Proteomes" id="UP000184130">
    <property type="component" value="Unassembled WGS sequence"/>
</dbReference>
<reference evidence="2 3" key="1">
    <citation type="submission" date="2016-11" db="EMBL/GenBank/DDBJ databases">
        <authorList>
            <person name="Jaros S."/>
            <person name="Januszkiewicz K."/>
            <person name="Wedrychowicz H."/>
        </authorList>
    </citation>
    <scope>NUCLEOTIDE SEQUENCE [LARGE SCALE GENOMIC DNA]</scope>
    <source>
        <strain evidence="2 3">KHT3</strain>
    </source>
</reference>
<dbReference type="AlphaFoldDB" id="A0A1M6SIV6"/>
<protein>
    <submittedName>
        <fullName evidence="2">Uncharacterized protein</fullName>
    </submittedName>
</protein>
<keyword evidence="1" id="KW-0812">Transmembrane</keyword>
<accession>A0A1M6SIV6</accession>
<sequence>MKIEYLEDWTIEELEADIAKGGKFVIFTYAISIILATFRRPSDIFYIKSNEYTIANGWPYFLISLFLGWWGFPWGPVYTIQALWYSFTGKNVTEDIKDEVMLHMRSGNPVGYDTEKLMNQ</sequence>
<keyword evidence="1" id="KW-1133">Transmembrane helix</keyword>
<evidence type="ECO:0000313" key="3">
    <source>
        <dbReference type="Proteomes" id="UP000184130"/>
    </source>
</evidence>